<comment type="caution">
    <text evidence="7">The sequence shown here is derived from an EMBL/GenBank/DDBJ whole genome shotgun (WGS) entry which is preliminary data.</text>
</comment>
<protein>
    <submittedName>
        <fullName evidence="7">Ferric reductase like transmembrane component</fullName>
    </submittedName>
</protein>
<evidence type="ECO:0000256" key="5">
    <source>
        <dbReference type="SAM" id="Phobius"/>
    </source>
</evidence>
<evidence type="ECO:0000256" key="3">
    <source>
        <dbReference type="ARBA" id="ARBA00022989"/>
    </source>
</evidence>
<accession>A0A5C6E8H7</accession>
<feature type="transmembrane region" description="Helical" evidence="5">
    <location>
        <begin position="156"/>
        <end position="177"/>
    </location>
</feature>
<evidence type="ECO:0000256" key="4">
    <source>
        <dbReference type="ARBA" id="ARBA00023136"/>
    </source>
</evidence>
<dbReference type="OrthoDB" id="9801223at2"/>
<feature type="transmembrane region" description="Helical" evidence="5">
    <location>
        <begin position="39"/>
        <end position="58"/>
    </location>
</feature>
<evidence type="ECO:0000313" key="8">
    <source>
        <dbReference type="Proteomes" id="UP000315471"/>
    </source>
</evidence>
<dbReference type="AlphaFoldDB" id="A0A5C6E8H7"/>
<organism evidence="7 8">
    <name type="scientific">Novipirellula aureliae</name>
    <dbReference type="NCBI Taxonomy" id="2527966"/>
    <lineage>
        <taxon>Bacteria</taxon>
        <taxon>Pseudomonadati</taxon>
        <taxon>Planctomycetota</taxon>
        <taxon>Planctomycetia</taxon>
        <taxon>Pirellulales</taxon>
        <taxon>Pirellulaceae</taxon>
        <taxon>Novipirellula</taxon>
    </lineage>
</organism>
<dbReference type="Pfam" id="PF01794">
    <property type="entry name" value="Ferric_reduct"/>
    <property type="match status" value="1"/>
</dbReference>
<proteinExistence type="predicted"/>
<keyword evidence="2 5" id="KW-0812">Transmembrane</keyword>
<keyword evidence="4 5" id="KW-0472">Membrane</keyword>
<feature type="transmembrane region" description="Helical" evidence="5">
    <location>
        <begin position="7"/>
        <end position="27"/>
    </location>
</feature>
<gene>
    <name evidence="7" type="ORF">Q31b_25600</name>
</gene>
<evidence type="ECO:0000256" key="1">
    <source>
        <dbReference type="ARBA" id="ARBA00004141"/>
    </source>
</evidence>
<name>A0A5C6E8H7_9BACT</name>
<dbReference type="RefSeq" id="WP_146599931.1">
    <property type="nucleotide sequence ID" value="NZ_SJPY01000003.1"/>
</dbReference>
<comment type="subcellular location">
    <subcellularLocation>
        <location evidence="1">Membrane</location>
        <topology evidence="1">Multi-pass membrane protein</topology>
    </subcellularLocation>
</comment>
<sequence>MKVDGKTFAIASGLAMFIGLPLLLYATGDAPGRSALKESLSILTLLAFSLMLSQFFLARSNVTLISLFKPRQIQRFHKVIAYGAVAVILVHPFLIVLPRYFEAGIEPWDAFVTMMTTFESRGILLGMAAWVLLLSLSISAFFRVGISKHLPLKYRGWRYLHSVLAISMVVVAIWHAIDLGRHTDVAMSVFFIAVTVLGVAMLANLYWGAASEKSPETSKSQGSQT</sequence>
<evidence type="ECO:0000256" key="2">
    <source>
        <dbReference type="ARBA" id="ARBA00022692"/>
    </source>
</evidence>
<evidence type="ECO:0000259" key="6">
    <source>
        <dbReference type="Pfam" id="PF01794"/>
    </source>
</evidence>
<dbReference type="EMBL" id="SJPY01000003">
    <property type="protein sequence ID" value="TWU43519.1"/>
    <property type="molecule type" value="Genomic_DNA"/>
</dbReference>
<feature type="transmembrane region" description="Helical" evidence="5">
    <location>
        <begin position="79"/>
        <end position="101"/>
    </location>
</feature>
<reference evidence="7 8" key="1">
    <citation type="submission" date="2019-02" db="EMBL/GenBank/DDBJ databases">
        <title>Deep-cultivation of Planctomycetes and their phenomic and genomic characterization uncovers novel biology.</title>
        <authorList>
            <person name="Wiegand S."/>
            <person name="Jogler M."/>
            <person name="Boedeker C."/>
            <person name="Pinto D."/>
            <person name="Vollmers J."/>
            <person name="Rivas-Marin E."/>
            <person name="Kohn T."/>
            <person name="Peeters S.H."/>
            <person name="Heuer A."/>
            <person name="Rast P."/>
            <person name="Oberbeckmann S."/>
            <person name="Bunk B."/>
            <person name="Jeske O."/>
            <person name="Meyerdierks A."/>
            <person name="Storesund J.E."/>
            <person name="Kallscheuer N."/>
            <person name="Luecker S."/>
            <person name="Lage O.M."/>
            <person name="Pohl T."/>
            <person name="Merkel B.J."/>
            <person name="Hornburger P."/>
            <person name="Mueller R.-W."/>
            <person name="Bruemmer F."/>
            <person name="Labrenz M."/>
            <person name="Spormann A.M."/>
            <person name="Op Den Camp H."/>
            <person name="Overmann J."/>
            <person name="Amann R."/>
            <person name="Jetten M.S.M."/>
            <person name="Mascher T."/>
            <person name="Medema M.H."/>
            <person name="Devos D.P."/>
            <person name="Kaster A.-K."/>
            <person name="Ovreas L."/>
            <person name="Rohde M."/>
            <person name="Galperin M.Y."/>
            <person name="Jogler C."/>
        </authorList>
    </citation>
    <scope>NUCLEOTIDE SEQUENCE [LARGE SCALE GENOMIC DNA]</scope>
    <source>
        <strain evidence="7 8">Q31b</strain>
    </source>
</reference>
<feature type="transmembrane region" description="Helical" evidence="5">
    <location>
        <begin position="189"/>
        <end position="209"/>
    </location>
</feature>
<feature type="domain" description="Ferric oxidoreductase" evidence="6">
    <location>
        <begin position="45"/>
        <end position="171"/>
    </location>
</feature>
<dbReference type="GO" id="GO:0016020">
    <property type="term" value="C:membrane"/>
    <property type="evidence" value="ECO:0007669"/>
    <property type="project" value="UniProtKB-SubCell"/>
</dbReference>
<keyword evidence="3 5" id="KW-1133">Transmembrane helix</keyword>
<dbReference type="InterPro" id="IPR013130">
    <property type="entry name" value="Fe3_Rdtase_TM_dom"/>
</dbReference>
<evidence type="ECO:0000313" key="7">
    <source>
        <dbReference type="EMBL" id="TWU43519.1"/>
    </source>
</evidence>
<keyword evidence="8" id="KW-1185">Reference proteome</keyword>
<feature type="transmembrane region" description="Helical" evidence="5">
    <location>
        <begin position="121"/>
        <end position="144"/>
    </location>
</feature>
<dbReference type="Proteomes" id="UP000315471">
    <property type="component" value="Unassembled WGS sequence"/>
</dbReference>